<feature type="region of interest" description="Disordered" evidence="2">
    <location>
        <begin position="364"/>
        <end position="385"/>
    </location>
</feature>
<feature type="coiled-coil region" evidence="1">
    <location>
        <begin position="60"/>
        <end position="125"/>
    </location>
</feature>
<dbReference type="EMBL" id="JAAKZF010000086">
    <property type="protein sequence ID" value="NGO55241.1"/>
    <property type="molecule type" value="Genomic_DNA"/>
</dbReference>
<proteinExistence type="predicted"/>
<sequence length="385" mass="41022">MGEGSARMAAGGRTLRRATALGAVALAIATAAPAFAESRLCRQLEAELAAAANPGGSAALQKYDNAIARQRDELVKARHQARGQRCGFSLLGNGVKQCATLNATIEKMALNLEALQRKRGQLASNGGEKSRARLLASLDANGCRDDAVAERRLPPAIDDGEDAPDRSTGFDAVQPLDGDLEERIRRVLNGGHGQDLHELGRSYRTTCVRTCDGYFFPMSYAASLADFERDQKECDARCPGTEMQVFFHEADPNRALAPGADESAAMISTVTGARYLELPSAYLYKSVDAPRPKGCGCNPARDFEVLAGKPPAGDEAPAESGSFVTPSEPKREAPAPKAVDVGETKPEAVAVEPDADRKVRVVGPRFLPDPEAAIDLRAPDRPQAR</sequence>
<accession>A0A6G4WKF0</accession>
<feature type="chain" id="PRO_5026206156" evidence="3">
    <location>
        <begin position="37"/>
        <end position="385"/>
    </location>
</feature>
<dbReference type="RefSeq" id="WP_165033597.1">
    <property type="nucleotide sequence ID" value="NZ_JAAKZF010000086.1"/>
</dbReference>
<evidence type="ECO:0000256" key="3">
    <source>
        <dbReference type="SAM" id="SignalP"/>
    </source>
</evidence>
<evidence type="ECO:0000256" key="2">
    <source>
        <dbReference type="SAM" id="MobiDB-lite"/>
    </source>
</evidence>
<organism evidence="4 5">
    <name type="scientific">Allomesorhizobium camelthorni</name>
    <dbReference type="NCBI Taxonomy" id="475069"/>
    <lineage>
        <taxon>Bacteria</taxon>
        <taxon>Pseudomonadati</taxon>
        <taxon>Pseudomonadota</taxon>
        <taxon>Alphaproteobacteria</taxon>
        <taxon>Hyphomicrobiales</taxon>
        <taxon>Phyllobacteriaceae</taxon>
        <taxon>Allomesorhizobium</taxon>
    </lineage>
</organism>
<dbReference type="InterPro" id="IPR021293">
    <property type="entry name" value="DUF2865"/>
</dbReference>
<dbReference type="Proteomes" id="UP001642900">
    <property type="component" value="Unassembled WGS sequence"/>
</dbReference>
<name>A0A6G4WKF0_9HYPH</name>
<gene>
    <name evidence="4" type="ORF">G6N73_29885</name>
</gene>
<comment type="caution">
    <text evidence="4">The sequence shown here is derived from an EMBL/GenBank/DDBJ whole genome shotgun (WGS) entry which is preliminary data.</text>
</comment>
<evidence type="ECO:0000313" key="4">
    <source>
        <dbReference type="EMBL" id="NGO55241.1"/>
    </source>
</evidence>
<protein>
    <submittedName>
        <fullName evidence="4">DUF2865 domain-containing protein</fullName>
    </submittedName>
</protein>
<dbReference type="AlphaFoldDB" id="A0A6G4WKF0"/>
<feature type="compositionally biased region" description="Basic and acidic residues" evidence="2">
    <location>
        <begin position="328"/>
        <end position="346"/>
    </location>
</feature>
<evidence type="ECO:0000313" key="5">
    <source>
        <dbReference type="Proteomes" id="UP001642900"/>
    </source>
</evidence>
<feature type="region of interest" description="Disordered" evidence="2">
    <location>
        <begin position="307"/>
        <end position="348"/>
    </location>
</feature>
<feature type="signal peptide" evidence="3">
    <location>
        <begin position="1"/>
        <end position="36"/>
    </location>
</feature>
<keyword evidence="3" id="KW-0732">Signal</keyword>
<keyword evidence="1" id="KW-0175">Coiled coil</keyword>
<evidence type="ECO:0000256" key="1">
    <source>
        <dbReference type="SAM" id="Coils"/>
    </source>
</evidence>
<keyword evidence="5" id="KW-1185">Reference proteome</keyword>
<reference evidence="4 5" key="1">
    <citation type="submission" date="2020-02" db="EMBL/GenBank/DDBJ databases">
        <title>Genome sequence of strain CCNWXJ40-4.</title>
        <authorList>
            <person name="Gao J."/>
            <person name="Sun J."/>
        </authorList>
    </citation>
    <scope>NUCLEOTIDE SEQUENCE [LARGE SCALE GENOMIC DNA]</scope>
    <source>
        <strain evidence="4 5">CCNWXJ 40-4</strain>
    </source>
</reference>
<dbReference type="Pfam" id="PF11064">
    <property type="entry name" value="DUF2865"/>
    <property type="match status" value="1"/>
</dbReference>